<accession>A0AAX4HNH4</accession>
<keyword evidence="6" id="KW-1185">Reference proteome</keyword>
<dbReference type="InterPro" id="IPR031107">
    <property type="entry name" value="Small_HSP"/>
</dbReference>
<evidence type="ECO:0000259" key="4">
    <source>
        <dbReference type="PROSITE" id="PS01031"/>
    </source>
</evidence>
<evidence type="ECO:0000313" key="6">
    <source>
        <dbReference type="Proteomes" id="UP001324634"/>
    </source>
</evidence>
<proteinExistence type="inferred from homology"/>
<comment type="similarity">
    <text evidence="1 2">Belongs to the small heat shock protein (HSP20) family.</text>
</comment>
<dbReference type="Pfam" id="PF00011">
    <property type="entry name" value="HSP20"/>
    <property type="match status" value="1"/>
</dbReference>
<dbReference type="Gene3D" id="2.60.40.790">
    <property type="match status" value="1"/>
</dbReference>
<dbReference type="CDD" id="cd06464">
    <property type="entry name" value="ACD_sHsps-like"/>
    <property type="match status" value="1"/>
</dbReference>
<feature type="domain" description="SHSP" evidence="4">
    <location>
        <begin position="39"/>
        <end position="153"/>
    </location>
</feature>
<dbReference type="AlphaFoldDB" id="A0AAX4HNH4"/>
<evidence type="ECO:0000313" key="5">
    <source>
        <dbReference type="EMBL" id="WPU64796.1"/>
    </source>
</evidence>
<dbReference type="InterPro" id="IPR002068">
    <property type="entry name" value="A-crystallin/Hsp20_dom"/>
</dbReference>
<dbReference type="Proteomes" id="UP001324634">
    <property type="component" value="Chromosome"/>
</dbReference>
<name>A0AAX4HNH4_9BACT</name>
<evidence type="ECO:0000256" key="3">
    <source>
        <dbReference type="SAM" id="MobiDB-lite"/>
    </source>
</evidence>
<reference evidence="5 6" key="1">
    <citation type="submission" date="2023-11" db="EMBL/GenBank/DDBJ databases">
        <title>Peredibacter starrii A3.12.</title>
        <authorList>
            <person name="Mitchell R.J."/>
        </authorList>
    </citation>
    <scope>NUCLEOTIDE SEQUENCE [LARGE SCALE GENOMIC DNA]</scope>
    <source>
        <strain evidence="5 6">A3.12</strain>
    </source>
</reference>
<gene>
    <name evidence="5" type="ORF">SOO65_19055</name>
</gene>
<sequence length="164" mass="18533">MASRNLPTERNERGLNPLASFRNEMNDFFDRFAREIFPSDQSSFMPKLEVRDAGSKYELSAELPGMKEDDINISLKDNMLIIEGEKKNENKKEGKGFYRSEISYGSFYRAIPLAGDVNPETVSATYKDGVLRISLDKNAEVESKSKKIAINKTGSADKNLSNRH</sequence>
<dbReference type="PANTHER" id="PTHR11527">
    <property type="entry name" value="HEAT-SHOCK PROTEIN 20 FAMILY MEMBER"/>
    <property type="match status" value="1"/>
</dbReference>
<dbReference type="InterPro" id="IPR008978">
    <property type="entry name" value="HSP20-like_chaperone"/>
</dbReference>
<feature type="compositionally biased region" description="Polar residues" evidence="3">
    <location>
        <begin position="152"/>
        <end position="164"/>
    </location>
</feature>
<organism evidence="5 6">
    <name type="scientific">Peredibacter starrii</name>
    <dbReference type="NCBI Taxonomy" id="28202"/>
    <lineage>
        <taxon>Bacteria</taxon>
        <taxon>Pseudomonadati</taxon>
        <taxon>Bdellovibrionota</taxon>
        <taxon>Bacteriovoracia</taxon>
        <taxon>Bacteriovoracales</taxon>
        <taxon>Bacteriovoracaceae</taxon>
        <taxon>Peredibacter</taxon>
    </lineage>
</organism>
<dbReference type="EMBL" id="CP139487">
    <property type="protein sequence ID" value="WPU64796.1"/>
    <property type="molecule type" value="Genomic_DNA"/>
</dbReference>
<feature type="region of interest" description="Disordered" evidence="3">
    <location>
        <begin position="144"/>
        <end position="164"/>
    </location>
</feature>
<dbReference type="RefSeq" id="WP_321394289.1">
    <property type="nucleotide sequence ID" value="NZ_CP139487.1"/>
</dbReference>
<evidence type="ECO:0000256" key="1">
    <source>
        <dbReference type="PROSITE-ProRule" id="PRU00285"/>
    </source>
</evidence>
<dbReference type="PROSITE" id="PS01031">
    <property type="entry name" value="SHSP"/>
    <property type="match status" value="1"/>
</dbReference>
<dbReference type="KEGG" id="psti:SOO65_19055"/>
<protein>
    <submittedName>
        <fullName evidence="5">Hsp20/alpha crystallin family protein</fullName>
    </submittedName>
</protein>
<evidence type="ECO:0000256" key="2">
    <source>
        <dbReference type="RuleBase" id="RU003616"/>
    </source>
</evidence>
<dbReference type="SUPFAM" id="SSF49764">
    <property type="entry name" value="HSP20-like chaperones"/>
    <property type="match status" value="1"/>
</dbReference>